<accession>D1PTM3</accession>
<dbReference type="Gene3D" id="3.20.20.140">
    <property type="entry name" value="Metal-dependent hydrolases"/>
    <property type="match status" value="1"/>
</dbReference>
<dbReference type="RefSeq" id="WP_007174657.1">
    <property type="nucleotide sequence ID" value="NZ_GG704782.1"/>
</dbReference>
<organism evidence="1 2">
    <name type="scientific">Hallella bergensis DSM 17361</name>
    <dbReference type="NCBI Taxonomy" id="585502"/>
    <lineage>
        <taxon>Bacteria</taxon>
        <taxon>Pseudomonadati</taxon>
        <taxon>Bacteroidota</taxon>
        <taxon>Bacteroidia</taxon>
        <taxon>Bacteroidales</taxon>
        <taxon>Prevotellaceae</taxon>
        <taxon>Hallella</taxon>
    </lineage>
</organism>
<dbReference type="InterPro" id="IPR011697">
    <property type="entry name" value="Peptidase_C26"/>
</dbReference>
<name>D1PTM3_9BACT</name>
<protein>
    <submittedName>
        <fullName evidence="1">Renal dipeptidase family protein</fullName>
    </submittedName>
</protein>
<dbReference type="HOGENOM" id="CLU_466806_0_0_10"/>
<sequence length="630" mass="70565">MNTFDIEAHLKEYTATFPPAVRQPIIGITSNYADGDSTLRERYYMQVVRAGGTPVIIPPVADKDTIINTLDRIDGLLLTGGGDINPLWSGEEPVPELHNINAKRDLPELLITRLAYNRQIPILGICRGMQMLATALGGKVAQDMTYISSLLPKVEPTARYIKHSQDADKDEPTHTVKIVSGSYLAEIYDPDFHTTLGVDSQECNNDTTEETILAVNSFHHQAVIEPGGRFRTTATAPDGVIEAMESSEFKPIMGVQWHPEWMGEEGQKLFKWLVLRAREFCKAKQLHDRILTLDSHCDTPMFFPQGVKFNQRDPRILYDLHKMTEGRQDAVIMVAYLPQPKAGQEFSHNVDIAGIIRHNPHLQNISTQLSPTEYADLIFDKLEDIANENSLYVGIARTSDELYENKRRGRKSIMLGIENGFALNHNLSQVQHFAQRGVVYITLCHNGDNDICDSARGSNTHHGVSQFGEKVIQQMNDEGIMVDLSHAAERSFYDALDISRTPIVCSHSNARALCDVPRNITDDQMRALAQKDGVMQITLYQGFLRKQGEATLMDAIVHLEHAISIMGIDHVGIGTDFDGDGTVRGCADASELINFTRQLMRRKYSEQDIAKIWGGNWLRVMSMVQASKTH</sequence>
<evidence type="ECO:0000313" key="2">
    <source>
        <dbReference type="Proteomes" id="UP000003160"/>
    </source>
</evidence>
<dbReference type="InterPro" id="IPR032466">
    <property type="entry name" value="Metal_Hydrolase"/>
</dbReference>
<dbReference type="CDD" id="cd01745">
    <property type="entry name" value="GATase1_2"/>
    <property type="match status" value="1"/>
</dbReference>
<gene>
    <name evidence="1" type="ORF">HMPREF0645_0308</name>
</gene>
<dbReference type="SUPFAM" id="SSF52317">
    <property type="entry name" value="Class I glutamine amidotransferase-like"/>
    <property type="match status" value="1"/>
</dbReference>
<dbReference type="SUPFAM" id="SSF51556">
    <property type="entry name" value="Metallo-dependent hydrolases"/>
    <property type="match status" value="1"/>
</dbReference>
<dbReference type="Pfam" id="PF07722">
    <property type="entry name" value="Peptidase_C26"/>
    <property type="match status" value="1"/>
</dbReference>
<dbReference type="Gene3D" id="3.40.50.880">
    <property type="match status" value="1"/>
</dbReference>
<dbReference type="AlphaFoldDB" id="D1PTM3"/>
<dbReference type="CDD" id="cd01301">
    <property type="entry name" value="rDP_like"/>
    <property type="match status" value="1"/>
</dbReference>
<reference evidence="1 2" key="1">
    <citation type="submission" date="2009-10" db="EMBL/GenBank/DDBJ databases">
        <authorList>
            <person name="Qin X."/>
            <person name="Bachman B."/>
            <person name="Battles P."/>
            <person name="Bell A."/>
            <person name="Bess C."/>
            <person name="Bickham C."/>
            <person name="Chaboub L."/>
            <person name="Chen D."/>
            <person name="Coyle M."/>
            <person name="Deiros D.R."/>
            <person name="Dinh H."/>
            <person name="Forbes L."/>
            <person name="Fowler G."/>
            <person name="Francisco L."/>
            <person name="Fu Q."/>
            <person name="Gubbala S."/>
            <person name="Hale W."/>
            <person name="Han Y."/>
            <person name="Hemphill L."/>
            <person name="Highlander S.K."/>
            <person name="Hirani K."/>
            <person name="Hogues M."/>
            <person name="Jackson L."/>
            <person name="Jakkamsetti A."/>
            <person name="Javaid M."/>
            <person name="Jiang H."/>
            <person name="Korchina V."/>
            <person name="Kovar C."/>
            <person name="Lara F."/>
            <person name="Lee S."/>
            <person name="Mata R."/>
            <person name="Mathew T."/>
            <person name="Moen C."/>
            <person name="Morales K."/>
            <person name="Munidasa M."/>
            <person name="Nazareth L."/>
            <person name="Ngo R."/>
            <person name="Nguyen L."/>
            <person name="Okwuonu G."/>
            <person name="Ongeri F."/>
            <person name="Patil S."/>
            <person name="Petrosino J."/>
            <person name="Pham C."/>
            <person name="Pham P."/>
            <person name="Pu L.-L."/>
            <person name="Puazo M."/>
            <person name="Raj R."/>
            <person name="Reid J."/>
            <person name="Rouhana J."/>
            <person name="Saada N."/>
            <person name="Shang Y."/>
            <person name="Simmons D."/>
            <person name="Thornton R."/>
            <person name="Warren J."/>
            <person name="Weissenberger G."/>
            <person name="Zhang J."/>
            <person name="Zhang L."/>
            <person name="Zhou C."/>
            <person name="Zhu D."/>
            <person name="Muzny D."/>
            <person name="Worley K."/>
            <person name="Gibbs R."/>
        </authorList>
    </citation>
    <scope>NUCLEOTIDE SEQUENCE [LARGE SCALE GENOMIC DNA]</scope>
    <source>
        <strain evidence="1 2">DSM 17361</strain>
    </source>
</reference>
<dbReference type="GO" id="GO:0006508">
    <property type="term" value="P:proteolysis"/>
    <property type="evidence" value="ECO:0007669"/>
    <property type="project" value="InterPro"/>
</dbReference>
<dbReference type="OrthoDB" id="9804920at2"/>
<dbReference type="PANTHER" id="PTHR10443">
    <property type="entry name" value="MICROSOMAL DIPEPTIDASE"/>
    <property type="match status" value="1"/>
</dbReference>
<dbReference type="Pfam" id="PF01244">
    <property type="entry name" value="Peptidase_M19"/>
    <property type="match status" value="1"/>
</dbReference>
<dbReference type="GO" id="GO:0070573">
    <property type="term" value="F:metallodipeptidase activity"/>
    <property type="evidence" value="ECO:0007669"/>
    <property type="project" value="InterPro"/>
</dbReference>
<evidence type="ECO:0000313" key="1">
    <source>
        <dbReference type="EMBL" id="EFA45283.1"/>
    </source>
</evidence>
<comment type="caution">
    <text evidence="1">The sequence shown here is derived from an EMBL/GenBank/DDBJ whole genome shotgun (WGS) entry which is preliminary data.</text>
</comment>
<dbReference type="PROSITE" id="PS51365">
    <property type="entry name" value="RENAL_DIPEPTIDASE_2"/>
    <property type="match status" value="1"/>
</dbReference>
<dbReference type="Proteomes" id="UP000003160">
    <property type="component" value="Unassembled WGS sequence"/>
</dbReference>
<dbReference type="PANTHER" id="PTHR10443:SF12">
    <property type="entry name" value="DIPEPTIDASE"/>
    <property type="match status" value="1"/>
</dbReference>
<proteinExistence type="predicted"/>
<keyword evidence="2" id="KW-1185">Reference proteome</keyword>
<dbReference type="eggNOG" id="COG2355">
    <property type="taxonomic scope" value="Bacteria"/>
</dbReference>
<dbReference type="PROSITE" id="PS51273">
    <property type="entry name" value="GATASE_TYPE_1"/>
    <property type="match status" value="1"/>
</dbReference>
<dbReference type="eggNOG" id="COG2071">
    <property type="taxonomic scope" value="Bacteria"/>
</dbReference>
<dbReference type="EMBL" id="ACKS01000017">
    <property type="protein sequence ID" value="EFA45283.1"/>
    <property type="molecule type" value="Genomic_DNA"/>
</dbReference>
<dbReference type="InterPro" id="IPR029062">
    <property type="entry name" value="Class_I_gatase-like"/>
</dbReference>
<dbReference type="InterPro" id="IPR008257">
    <property type="entry name" value="Pept_M19"/>
</dbReference>